<accession>A0A1M5I9M1</accession>
<dbReference type="Proteomes" id="UP000184471">
    <property type="component" value="Unassembled WGS sequence"/>
</dbReference>
<dbReference type="InterPro" id="IPR006016">
    <property type="entry name" value="UspA"/>
</dbReference>
<sequence length="146" mass="15313">MRGDGPGAVVVGVDESPTSLRALDYAAGLARRQSGRLVVVHVRSLRPVGPGLDALAPVAVQAALEARQATEDDLRAEARRIAEQGDVEVTFVLRVGEPMRELSAVADQQHADVVVVGASTRPAHRLAGSLAARLVRSCGWPVTVVP</sequence>
<gene>
    <name evidence="3" type="ORF">SAMN05444351_1969</name>
</gene>
<dbReference type="SUPFAM" id="SSF52402">
    <property type="entry name" value="Adenine nucleotide alpha hydrolases-like"/>
    <property type="match status" value="1"/>
</dbReference>
<dbReference type="PANTHER" id="PTHR46268:SF6">
    <property type="entry name" value="UNIVERSAL STRESS PROTEIN UP12"/>
    <property type="match status" value="1"/>
</dbReference>
<evidence type="ECO:0000259" key="2">
    <source>
        <dbReference type="Pfam" id="PF00582"/>
    </source>
</evidence>
<dbReference type="Pfam" id="PF00582">
    <property type="entry name" value="Usp"/>
    <property type="match status" value="1"/>
</dbReference>
<evidence type="ECO:0000313" key="3">
    <source>
        <dbReference type="EMBL" id="SHG24925.1"/>
    </source>
</evidence>
<organism evidence="3 4">
    <name type="scientific">Geodermatophilus nigrescens</name>
    <dbReference type="NCBI Taxonomy" id="1070870"/>
    <lineage>
        <taxon>Bacteria</taxon>
        <taxon>Bacillati</taxon>
        <taxon>Actinomycetota</taxon>
        <taxon>Actinomycetes</taxon>
        <taxon>Geodermatophilales</taxon>
        <taxon>Geodermatophilaceae</taxon>
        <taxon>Geodermatophilus</taxon>
    </lineage>
</organism>
<protein>
    <submittedName>
        <fullName evidence="3">Nucleotide-binding universal stress protein, UspA family</fullName>
    </submittedName>
</protein>
<keyword evidence="4" id="KW-1185">Reference proteome</keyword>
<evidence type="ECO:0000256" key="1">
    <source>
        <dbReference type="ARBA" id="ARBA00008791"/>
    </source>
</evidence>
<dbReference type="PANTHER" id="PTHR46268">
    <property type="entry name" value="STRESS RESPONSE PROTEIN NHAX"/>
    <property type="match status" value="1"/>
</dbReference>
<dbReference type="EMBL" id="FQVX01000002">
    <property type="protein sequence ID" value="SHG24925.1"/>
    <property type="molecule type" value="Genomic_DNA"/>
</dbReference>
<reference evidence="3 4" key="1">
    <citation type="submission" date="2016-11" db="EMBL/GenBank/DDBJ databases">
        <authorList>
            <person name="Jaros S."/>
            <person name="Januszkiewicz K."/>
            <person name="Wedrychowicz H."/>
        </authorList>
    </citation>
    <scope>NUCLEOTIDE SEQUENCE [LARGE SCALE GENOMIC DNA]</scope>
    <source>
        <strain evidence="3 4">DSM 45408</strain>
    </source>
</reference>
<dbReference type="AlphaFoldDB" id="A0A1M5I9M1"/>
<dbReference type="OrthoDB" id="4553288at2"/>
<dbReference type="CDD" id="cd00293">
    <property type="entry name" value="USP-like"/>
    <property type="match status" value="1"/>
</dbReference>
<feature type="domain" description="UspA" evidence="2">
    <location>
        <begin position="9"/>
        <end position="146"/>
    </location>
</feature>
<comment type="similarity">
    <text evidence="1">Belongs to the universal stress protein A family.</text>
</comment>
<name>A0A1M5I9M1_9ACTN</name>
<evidence type="ECO:0000313" key="4">
    <source>
        <dbReference type="Proteomes" id="UP000184471"/>
    </source>
</evidence>
<dbReference type="STRING" id="1070870.SAMN05444351_1969"/>
<dbReference type="RefSeq" id="WP_073419986.1">
    <property type="nucleotide sequence ID" value="NZ_FQVX01000002.1"/>
</dbReference>
<dbReference type="InterPro" id="IPR014729">
    <property type="entry name" value="Rossmann-like_a/b/a_fold"/>
</dbReference>
<proteinExistence type="inferred from homology"/>
<dbReference type="Gene3D" id="3.40.50.620">
    <property type="entry name" value="HUPs"/>
    <property type="match status" value="1"/>
</dbReference>